<dbReference type="SUPFAM" id="SSF52172">
    <property type="entry name" value="CheY-like"/>
    <property type="match status" value="2"/>
</dbReference>
<evidence type="ECO:0000256" key="15">
    <source>
        <dbReference type="ARBA" id="ARBA00068150"/>
    </source>
</evidence>
<dbReference type="InterPro" id="IPR036890">
    <property type="entry name" value="HATPase_C_sf"/>
</dbReference>
<comment type="subcellular location">
    <subcellularLocation>
        <location evidence="2">Cell membrane</location>
        <topology evidence="2">Multi-pass membrane protein</topology>
    </subcellularLocation>
</comment>
<evidence type="ECO:0000256" key="9">
    <source>
        <dbReference type="ARBA" id="ARBA00022777"/>
    </source>
</evidence>
<dbReference type="InterPro" id="IPR011006">
    <property type="entry name" value="CheY-like_superfamily"/>
</dbReference>
<dbReference type="InterPro" id="IPR000014">
    <property type="entry name" value="PAS"/>
</dbReference>
<dbReference type="CDD" id="cd00088">
    <property type="entry name" value="HPT"/>
    <property type="match status" value="1"/>
</dbReference>
<keyword evidence="10" id="KW-0067">ATP-binding</keyword>
<keyword evidence="13 18" id="KW-0472">Membrane</keyword>
<evidence type="ECO:0000256" key="12">
    <source>
        <dbReference type="ARBA" id="ARBA00023012"/>
    </source>
</evidence>
<dbReference type="InterPro" id="IPR001610">
    <property type="entry name" value="PAC"/>
</dbReference>
<evidence type="ECO:0000256" key="8">
    <source>
        <dbReference type="ARBA" id="ARBA00022741"/>
    </source>
</evidence>
<evidence type="ECO:0000313" key="24">
    <source>
        <dbReference type="EMBL" id="GFE78759.1"/>
    </source>
</evidence>
<evidence type="ECO:0000256" key="16">
    <source>
        <dbReference type="PROSITE-ProRule" id="PRU00110"/>
    </source>
</evidence>
<name>A0A829Y673_9GAMM</name>
<evidence type="ECO:0000256" key="6">
    <source>
        <dbReference type="ARBA" id="ARBA00022679"/>
    </source>
</evidence>
<dbReference type="CDD" id="cd00082">
    <property type="entry name" value="HisKA"/>
    <property type="match status" value="1"/>
</dbReference>
<comment type="catalytic activity">
    <reaction evidence="1">
        <text>ATP + protein L-histidine = ADP + protein N-phospho-L-histidine.</text>
        <dbReference type="EC" id="2.7.13.3"/>
    </reaction>
</comment>
<dbReference type="Gene3D" id="3.30.565.10">
    <property type="entry name" value="Histidine kinase-like ATPase, C-terminal domain"/>
    <property type="match status" value="1"/>
</dbReference>
<dbReference type="InterPro" id="IPR008207">
    <property type="entry name" value="Sig_transdc_His_kin_Hpt_dom"/>
</dbReference>
<feature type="modified residue" description="4-aspartylphosphate" evidence="17">
    <location>
        <position position="871"/>
    </location>
</feature>
<dbReference type="InterPro" id="IPR001789">
    <property type="entry name" value="Sig_transdc_resp-reg_receiver"/>
</dbReference>
<dbReference type="Pfam" id="PF00512">
    <property type="entry name" value="HisKA"/>
    <property type="match status" value="1"/>
</dbReference>
<dbReference type="PROSITE" id="PS50110">
    <property type="entry name" value="RESPONSE_REGULATORY"/>
    <property type="match status" value="2"/>
</dbReference>
<dbReference type="PANTHER" id="PTHR45339:SF1">
    <property type="entry name" value="HYBRID SIGNAL TRANSDUCTION HISTIDINE KINASE J"/>
    <property type="match status" value="1"/>
</dbReference>
<dbReference type="GO" id="GO:0005524">
    <property type="term" value="F:ATP binding"/>
    <property type="evidence" value="ECO:0007669"/>
    <property type="project" value="UniProtKB-KW"/>
</dbReference>
<dbReference type="SMART" id="SM00073">
    <property type="entry name" value="HPT"/>
    <property type="match status" value="1"/>
</dbReference>
<feature type="domain" description="Response regulatory" evidence="20">
    <location>
        <begin position="969"/>
        <end position="1088"/>
    </location>
</feature>
<keyword evidence="6" id="KW-0808">Transferase</keyword>
<evidence type="ECO:0000256" key="4">
    <source>
        <dbReference type="ARBA" id="ARBA00022475"/>
    </source>
</evidence>
<keyword evidence="4" id="KW-1003">Cell membrane</keyword>
<dbReference type="InterPro" id="IPR004358">
    <property type="entry name" value="Sig_transdc_His_kin-like_C"/>
</dbReference>
<evidence type="ECO:0000259" key="19">
    <source>
        <dbReference type="PROSITE" id="PS50109"/>
    </source>
</evidence>
<evidence type="ECO:0000256" key="11">
    <source>
        <dbReference type="ARBA" id="ARBA00022989"/>
    </source>
</evidence>
<evidence type="ECO:0000256" key="14">
    <source>
        <dbReference type="ARBA" id="ARBA00064003"/>
    </source>
</evidence>
<dbReference type="Pfam" id="PF01627">
    <property type="entry name" value="Hpt"/>
    <property type="match status" value="1"/>
</dbReference>
<reference evidence="25" key="1">
    <citation type="submission" date="2020-01" db="EMBL/GenBank/DDBJ databases">
        <title>'Steroidobacter agaridevorans' sp. nov., agar-degrading bacteria isolated from rhizosphere soils.</title>
        <authorList>
            <person name="Ikenaga M."/>
            <person name="Kataoka M."/>
            <person name="Murouchi A."/>
            <person name="Katsuragi S."/>
            <person name="Sakai M."/>
        </authorList>
    </citation>
    <scope>NUCLEOTIDE SEQUENCE [LARGE SCALE GENOMIC DNA]</scope>
    <source>
        <strain evidence="25">YU21-B</strain>
    </source>
</reference>
<protein>
    <recommendedName>
        <fullName evidence="15">Sensory/regulatory protein RpfC</fullName>
        <ecNumber evidence="3">2.7.13.3</ecNumber>
    </recommendedName>
</protein>
<keyword evidence="12" id="KW-0902">Two-component regulatory system</keyword>
<dbReference type="InterPro" id="IPR000700">
    <property type="entry name" value="PAS-assoc_C"/>
</dbReference>
<dbReference type="SUPFAM" id="SSF47384">
    <property type="entry name" value="Homodimeric domain of signal transducing histidine kinase"/>
    <property type="match status" value="1"/>
</dbReference>
<keyword evidence="9" id="KW-0418">Kinase</keyword>
<dbReference type="NCBIfam" id="TIGR00229">
    <property type="entry name" value="sensory_box"/>
    <property type="match status" value="3"/>
</dbReference>
<dbReference type="CDD" id="cd00130">
    <property type="entry name" value="PAS"/>
    <property type="match status" value="3"/>
</dbReference>
<evidence type="ECO:0000256" key="10">
    <source>
        <dbReference type="ARBA" id="ARBA00022840"/>
    </source>
</evidence>
<evidence type="ECO:0000259" key="23">
    <source>
        <dbReference type="PROSITE" id="PS50894"/>
    </source>
</evidence>
<feature type="domain" description="PAS" evidence="21">
    <location>
        <begin position="328"/>
        <end position="375"/>
    </location>
</feature>
<dbReference type="RefSeq" id="WP_161810616.1">
    <property type="nucleotide sequence ID" value="NZ_BLJN01000001.1"/>
</dbReference>
<keyword evidence="11 18" id="KW-1133">Transmembrane helix</keyword>
<evidence type="ECO:0000256" key="1">
    <source>
        <dbReference type="ARBA" id="ARBA00000085"/>
    </source>
</evidence>
<comment type="subunit">
    <text evidence="14">At low DSF concentrations, interacts with RpfF.</text>
</comment>
<dbReference type="PRINTS" id="PR00344">
    <property type="entry name" value="BCTRLSENSOR"/>
</dbReference>
<dbReference type="SMART" id="SM00388">
    <property type="entry name" value="HisKA"/>
    <property type="match status" value="1"/>
</dbReference>
<keyword evidence="8" id="KW-0547">Nucleotide-binding</keyword>
<dbReference type="InterPro" id="IPR003594">
    <property type="entry name" value="HATPase_dom"/>
</dbReference>
<dbReference type="Pfam" id="PF00072">
    <property type="entry name" value="Response_reg"/>
    <property type="match status" value="2"/>
</dbReference>
<sequence>MVQFDVTHLASIALGALLGAVALWAYWRLRGRLRKSDELEEDALRAELKLATDIAGIGVWRLDVATRRVLSDPTLQRMLGIEAVLEDGMLPVHPDDRERTGQEINAQVDGPNQGGSVRTRIVHPDGRIRHIHTHFRKLPHSSPAHPRGELIGVTRDITEEVEHASQQQMLAVRLNMATEAANISCWEIDSKARRFAWIENPLCNLFGDTPDLSLDAYLDKLHPDDRDEIEAVVARARAQGEERISYRYRIRGADGRLLNMQTHARVLSTDDGYLRLLGVSWDITKEIEAADRLQQQTQMLREVEKRLERASLSSSEGHWEKDLVHGRMWFSSSYHALLGYEDGELDTTSAQVEALVHPEDIGRGRESLLHHVERGEAFDVTLRLRMKRGEYRWFRHRGMAERTEQGLAVLVAGSIQDAHEQKLAEDALRLTQQRLERAINGTQDGLWEMDADGSSWHSPRVAELLGYDSTDLPTGANFLKQCLHADDAEAVANATRLHFQQRQPYDVEIRLRTRWDDYRWYRARATAERDAQGRPLRLSGSLQDVTEARSAREALLRATEAAESANRAKSEFLANVSHEIRTPMNGIIGMTGLLLEGPLNRTQRDYAETIRSSADSLLIVINDILDFSKIEAGKLDIEALELDLRNTVEEAAVMLAFQAAAKNLELVVHIHPDVPDRVVGDPQRIRQCLLNLISNAIKFTREGEIVIEVSRVDWGDGRPRARFEVRDTGIGIAAGTLQNLFQPFVQADSSTTRHFGGTGLGLSIVRRLVQMMGGEVGAQSELNKGSCFWFTLPLSPAGLQALPAPAPALVLSRVGRRVLVVDDNETNRRVIAGQLMHAGFEVSLAAGGIEAMTLLHTAAVDGQPFEVVLADHRMHDMDGATLGERINADAQLSQARLVMLTSMDGHGDIHRFAALGFAAYLTKPIRARELLECLDRVLAHDAKQWHMQSQPIVTRNTLAAHIVAAYRGTVLLVEDNAVNQKVAVRFLERMGCTVRVADNGVEAVRACEETTFDLILMDLQMPVMDGLTATLRIRERETGDGRPHAPIVALTANAMASQLERCMEAGMNAFLTKPLEIPRLHETLTKFGLRITAEETSAQVDVATNVPVHLSRLNELTDGDPEFTRELVATFIASGEQALDEARAALAALDRTGLSRIAHKLKGASANVHAEPLRNLSHMLEAQASSLDQQRLGELVAQLATELERAREFLTQYAPDPMAKAG</sequence>
<feature type="domain" description="HPt" evidence="23">
    <location>
        <begin position="1120"/>
        <end position="1213"/>
    </location>
</feature>
<proteinExistence type="predicted"/>
<feature type="domain" description="Response regulatory" evidence="20">
    <location>
        <begin position="817"/>
        <end position="938"/>
    </location>
</feature>
<dbReference type="InterPro" id="IPR036641">
    <property type="entry name" value="HPT_dom_sf"/>
</dbReference>
<dbReference type="SMART" id="SM00448">
    <property type="entry name" value="REC"/>
    <property type="match status" value="2"/>
</dbReference>
<dbReference type="SUPFAM" id="SSF55785">
    <property type="entry name" value="PYP-like sensor domain (PAS domain)"/>
    <property type="match status" value="4"/>
</dbReference>
<dbReference type="InterPro" id="IPR003661">
    <property type="entry name" value="HisK_dim/P_dom"/>
</dbReference>
<evidence type="ECO:0000256" key="13">
    <source>
        <dbReference type="ARBA" id="ARBA00023136"/>
    </source>
</evidence>
<gene>
    <name evidence="24" type="ORF">GCM10011487_07590</name>
</gene>
<keyword evidence="5 17" id="KW-0597">Phosphoprotein</keyword>
<dbReference type="Gene3D" id="3.30.450.20">
    <property type="entry name" value="PAS domain"/>
    <property type="match status" value="4"/>
</dbReference>
<dbReference type="EC" id="2.7.13.3" evidence="3"/>
<dbReference type="AlphaFoldDB" id="A0A829Y673"/>
<keyword evidence="25" id="KW-1185">Reference proteome</keyword>
<dbReference type="Gene3D" id="3.40.50.2300">
    <property type="match status" value="2"/>
</dbReference>
<evidence type="ECO:0000256" key="5">
    <source>
        <dbReference type="ARBA" id="ARBA00022553"/>
    </source>
</evidence>
<feature type="modified residue" description="Phosphohistidine" evidence="16">
    <location>
        <position position="1159"/>
    </location>
</feature>
<evidence type="ECO:0000256" key="7">
    <source>
        <dbReference type="ARBA" id="ARBA00022692"/>
    </source>
</evidence>
<feature type="domain" description="Histidine kinase" evidence="19">
    <location>
        <begin position="575"/>
        <end position="796"/>
    </location>
</feature>
<dbReference type="Proteomes" id="UP000445000">
    <property type="component" value="Unassembled WGS sequence"/>
</dbReference>
<dbReference type="CDD" id="cd16922">
    <property type="entry name" value="HATPase_EvgS-ArcB-TorS-like"/>
    <property type="match status" value="1"/>
</dbReference>
<dbReference type="Pfam" id="PF08447">
    <property type="entry name" value="PAS_3"/>
    <property type="match status" value="3"/>
</dbReference>
<dbReference type="PROSITE" id="PS50109">
    <property type="entry name" value="HIS_KIN"/>
    <property type="match status" value="1"/>
</dbReference>
<dbReference type="InterPro" id="IPR035965">
    <property type="entry name" value="PAS-like_dom_sf"/>
</dbReference>
<dbReference type="Gene3D" id="1.20.120.160">
    <property type="entry name" value="HPT domain"/>
    <property type="match status" value="1"/>
</dbReference>
<evidence type="ECO:0000256" key="2">
    <source>
        <dbReference type="ARBA" id="ARBA00004651"/>
    </source>
</evidence>
<dbReference type="FunFam" id="1.10.287.130:FF:000002">
    <property type="entry name" value="Two-component osmosensing histidine kinase"/>
    <property type="match status" value="1"/>
</dbReference>
<dbReference type="SMART" id="SM00086">
    <property type="entry name" value="PAC"/>
    <property type="match status" value="4"/>
</dbReference>
<evidence type="ECO:0000313" key="25">
    <source>
        <dbReference type="Proteomes" id="UP000445000"/>
    </source>
</evidence>
<dbReference type="EMBL" id="BLJN01000001">
    <property type="protein sequence ID" value="GFE78759.1"/>
    <property type="molecule type" value="Genomic_DNA"/>
</dbReference>
<dbReference type="SMART" id="SM00387">
    <property type="entry name" value="HATPase_c"/>
    <property type="match status" value="1"/>
</dbReference>
<evidence type="ECO:0000259" key="22">
    <source>
        <dbReference type="PROSITE" id="PS50113"/>
    </source>
</evidence>
<organism evidence="24 25">
    <name type="scientific">Steroidobacter agaridevorans</name>
    <dbReference type="NCBI Taxonomy" id="2695856"/>
    <lineage>
        <taxon>Bacteria</taxon>
        <taxon>Pseudomonadati</taxon>
        <taxon>Pseudomonadota</taxon>
        <taxon>Gammaproteobacteria</taxon>
        <taxon>Steroidobacterales</taxon>
        <taxon>Steroidobacteraceae</taxon>
        <taxon>Steroidobacter</taxon>
    </lineage>
</organism>
<dbReference type="InterPro" id="IPR013655">
    <property type="entry name" value="PAS_fold_3"/>
</dbReference>
<evidence type="ECO:0000256" key="18">
    <source>
        <dbReference type="SAM" id="Phobius"/>
    </source>
</evidence>
<dbReference type="SMART" id="SM00091">
    <property type="entry name" value="PAS"/>
    <property type="match status" value="4"/>
</dbReference>
<evidence type="ECO:0000256" key="17">
    <source>
        <dbReference type="PROSITE-ProRule" id="PRU00169"/>
    </source>
</evidence>
<dbReference type="PROSITE" id="PS50113">
    <property type="entry name" value="PAC"/>
    <property type="match status" value="3"/>
</dbReference>
<dbReference type="InterPro" id="IPR036097">
    <property type="entry name" value="HisK_dim/P_sf"/>
</dbReference>
<dbReference type="PROSITE" id="PS50894">
    <property type="entry name" value="HPT"/>
    <property type="match status" value="1"/>
</dbReference>
<evidence type="ECO:0000259" key="21">
    <source>
        <dbReference type="PROSITE" id="PS50112"/>
    </source>
</evidence>
<dbReference type="SUPFAM" id="SSF55874">
    <property type="entry name" value="ATPase domain of HSP90 chaperone/DNA topoisomerase II/histidine kinase"/>
    <property type="match status" value="1"/>
</dbReference>
<evidence type="ECO:0000259" key="20">
    <source>
        <dbReference type="PROSITE" id="PS50110"/>
    </source>
</evidence>
<dbReference type="FunFam" id="3.30.565.10:FF:000010">
    <property type="entry name" value="Sensor histidine kinase RcsC"/>
    <property type="match status" value="1"/>
</dbReference>
<dbReference type="PANTHER" id="PTHR45339">
    <property type="entry name" value="HYBRID SIGNAL TRANSDUCTION HISTIDINE KINASE J"/>
    <property type="match status" value="1"/>
</dbReference>
<dbReference type="InterPro" id="IPR005467">
    <property type="entry name" value="His_kinase_dom"/>
</dbReference>
<accession>A0A829Y673</accession>
<evidence type="ECO:0000256" key="3">
    <source>
        <dbReference type="ARBA" id="ARBA00012438"/>
    </source>
</evidence>
<comment type="caution">
    <text evidence="24">The sequence shown here is derived from an EMBL/GenBank/DDBJ whole genome shotgun (WGS) entry which is preliminary data.</text>
</comment>
<dbReference type="PROSITE" id="PS50112">
    <property type="entry name" value="PAS"/>
    <property type="match status" value="1"/>
</dbReference>
<feature type="domain" description="PAC" evidence="22">
    <location>
        <begin position="244"/>
        <end position="295"/>
    </location>
</feature>
<keyword evidence="7 18" id="KW-0812">Transmembrane</keyword>
<feature type="transmembrane region" description="Helical" evidence="18">
    <location>
        <begin position="6"/>
        <end position="27"/>
    </location>
</feature>
<feature type="modified residue" description="4-aspartylphosphate" evidence="17">
    <location>
        <position position="1018"/>
    </location>
</feature>
<feature type="domain" description="PAC" evidence="22">
    <location>
        <begin position="378"/>
        <end position="430"/>
    </location>
</feature>
<dbReference type="Gene3D" id="1.10.287.130">
    <property type="match status" value="1"/>
</dbReference>
<dbReference type="Pfam" id="PF02518">
    <property type="entry name" value="HATPase_c"/>
    <property type="match status" value="1"/>
</dbReference>
<dbReference type="GO" id="GO:0005886">
    <property type="term" value="C:plasma membrane"/>
    <property type="evidence" value="ECO:0007669"/>
    <property type="project" value="UniProtKB-SubCell"/>
</dbReference>
<feature type="domain" description="PAC" evidence="22">
    <location>
        <begin position="505"/>
        <end position="557"/>
    </location>
</feature>
<dbReference type="GO" id="GO:0000155">
    <property type="term" value="F:phosphorelay sensor kinase activity"/>
    <property type="evidence" value="ECO:0007669"/>
    <property type="project" value="InterPro"/>
</dbReference>
<dbReference type="CDD" id="cd17546">
    <property type="entry name" value="REC_hyHK_CKI1_RcsC-like"/>
    <property type="match status" value="1"/>
</dbReference>
<dbReference type="SUPFAM" id="SSF47226">
    <property type="entry name" value="Histidine-containing phosphotransfer domain, HPT domain"/>
    <property type="match status" value="1"/>
</dbReference>